<feature type="non-terminal residue" evidence="3">
    <location>
        <position position="1"/>
    </location>
</feature>
<name>A0A941EPS5_9ACTN</name>
<evidence type="ECO:0000259" key="2">
    <source>
        <dbReference type="Pfam" id="PF12805"/>
    </source>
</evidence>
<dbReference type="InterPro" id="IPR032692">
    <property type="entry name" value="YccS_N"/>
</dbReference>
<organism evidence="3 4">
    <name type="scientific">Actinospica acidithermotolerans</name>
    <dbReference type="NCBI Taxonomy" id="2828514"/>
    <lineage>
        <taxon>Bacteria</taxon>
        <taxon>Bacillati</taxon>
        <taxon>Actinomycetota</taxon>
        <taxon>Actinomycetes</taxon>
        <taxon>Catenulisporales</taxon>
        <taxon>Actinospicaceae</taxon>
        <taxon>Actinospica</taxon>
    </lineage>
</organism>
<accession>A0A941EPS5</accession>
<evidence type="ECO:0000313" key="3">
    <source>
        <dbReference type="EMBL" id="MBR7831529.1"/>
    </source>
</evidence>
<sequence>SAAEPRWPALSYLARFEWAAAARPRDLRRNALAKRRGLAIAGGVVLPLLIGVFTRQTADGVFAALGALLAGLASFQGVTRTRLSAVAVAGVGTAVSTFAGATVAHAQPWALIPVIAVWGYIAGLTVSLGQRRAAVAALWPAALLIAIGTPQDPAHAAVRAGLVLAGAALQAVVVTLSWAARRGAHERAALATSYRDLAAYANRIALGHAQA</sequence>
<feature type="domain" description="Integral membrane protein YccS N-terminal" evidence="2">
    <location>
        <begin position="87"/>
        <end position="202"/>
    </location>
</feature>
<reference evidence="3" key="1">
    <citation type="submission" date="2021-04" db="EMBL/GenBank/DDBJ databases">
        <title>Genome based classification of Actinospica acidithermotolerans sp. nov., an actinobacterium isolated from an Indonesian hot spring.</title>
        <authorList>
            <person name="Kusuma A.B."/>
            <person name="Putra K.E."/>
            <person name="Nafisah S."/>
            <person name="Loh J."/>
            <person name="Nouioui I."/>
            <person name="Goodfellow M."/>
        </authorList>
    </citation>
    <scope>NUCLEOTIDE SEQUENCE</scope>
    <source>
        <strain evidence="3">MGRD01-02</strain>
    </source>
</reference>
<dbReference type="RefSeq" id="WP_212522629.1">
    <property type="nucleotide sequence ID" value="NZ_JAGSOH010000318.1"/>
</dbReference>
<evidence type="ECO:0000256" key="1">
    <source>
        <dbReference type="SAM" id="Phobius"/>
    </source>
</evidence>
<keyword evidence="1" id="KW-0812">Transmembrane</keyword>
<feature type="transmembrane region" description="Helical" evidence="1">
    <location>
        <begin position="133"/>
        <end position="150"/>
    </location>
</feature>
<feature type="transmembrane region" description="Helical" evidence="1">
    <location>
        <begin position="85"/>
        <end position="103"/>
    </location>
</feature>
<dbReference type="EMBL" id="JAGSOH010000318">
    <property type="protein sequence ID" value="MBR7831529.1"/>
    <property type="molecule type" value="Genomic_DNA"/>
</dbReference>
<dbReference type="AlphaFoldDB" id="A0A941EPS5"/>
<keyword evidence="1" id="KW-1133">Transmembrane helix</keyword>
<gene>
    <name evidence="3" type="ORF">KDK95_34895</name>
</gene>
<feature type="transmembrane region" description="Helical" evidence="1">
    <location>
        <begin position="156"/>
        <end position="180"/>
    </location>
</feature>
<feature type="non-terminal residue" evidence="3">
    <location>
        <position position="211"/>
    </location>
</feature>
<dbReference type="Pfam" id="PF12805">
    <property type="entry name" value="FUSC-like"/>
    <property type="match status" value="1"/>
</dbReference>
<dbReference type="Proteomes" id="UP000676325">
    <property type="component" value="Unassembled WGS sequence"/>
</dbReference>
<comment type="caution">
    <text evidence="3">The sequence shown here is derived from an EMBL/GenBank/DDBJ whole genome shotgun (WGS) entry which is preliminary data.</text>
</comment>
<keyword evidence="4" id="KW-1185">Reference proteome</keyword>
<keyword evidence="1" id="KW-0472">Membrane</keyword>
<feature type="transmembrane region" description="Helical" evidence="1">
    <location>
        <begin position="37"/>
        <end position="54"/>
    </location>
</feature>
<feature type="transmembrane region" description="Helical" evidence="1">
    <location>
        <begin position="60"/>
        <end position="78"/>
    </location>
</feature>
<feature type="transmembrane region" description="Helical" evidence="1">
    <location>
        <begin position="109"/>
        <end position="126"/>
    </location>
</feature>
<protein>
    <recommendedName>
        <fullName evidence="2">Integral membrane protein YccS N-terminal domain-containing protein</fullName>
    </recommendedName>
</protein>
<evidence type="ECO:0000313" key="4">
    <source>
        <dbReference type="Proteomes" id="UP000676325"/>
    </source>
</evidence>
<proteinExistence type="predicted"/>